<gene>
    <name evidence="2" type="ORF">V1477_006763</name>
</gene>
<name>A0ABD2CGM2_VESMC</name>
<dbReference type="EMBL" id="JAYRBN010000050">
    <property type="protein sequence ID" value="KAL2744221.1"/>
    <property type="molecule type" value="Genomic_DNA"/>
</dbReference>
<dbReference type="AlphaFoldDB" id="A0ABD2CGM2"/>
<accession>A0ABD2CGM2</accession>
<organism evidence="2 3">
    <name type="scientific">Vespula maculifrons</name>
    <name type="common">Eastern yellow jacket</name>
    <name type="synonym">Wasp</name>
    <dbReference type="NCBI Taxonomy" id="7453"/>
    <lineage>
        <taxon>Eukaryota</taxon>
        <taxon>Metazoa</taxon>
        <taxon>Ecdysozoa</taxon>
        <taxon>Arthropoda</taxon>
        <taxon>Hexapoda</taxon>
        <taxon>Insecta</taxon>
        <taxon>Pterygota</taxon>
        <taxon>Neoptera</taxon>
        <taxon>Endopterygota</taxon>
        <taxon>Hymenoptera</taxon>
        <taxon>Apocrita</taxon>
        <taxon>Aculeata</taxon>
        <taxon>Vespoidea</taxon>
        <taxon>Vespidae</taxon>
        <taxon>Vespinae</taxon>
        <taxon>Vespula</taxon>
    </lineage>
</organism>
<keyword evidence="3" id="KW-1185">Reference proteome</keyword>
<evidence type="ECO:0000256" key="1">
    <source>
        <dbReference type="SAM" id="MobiDB-lite"/>
    </source>
</evidence>
<sequence>MQDLELFQAWPVIDDGNTIKTGAHATGTSKVPPHVGTDTIGEIVLTNDDEVSRKKISDPNDNWRPNAKPSMERSTQKNVVRKGKARVTPSENDVPVVDTFFDIRTEFPTCRVGGHQFSPKRA</sequence>
<evidence type="ECO:0000313" key="2">
    <source>
        <dbReference type="EMBL" id="KAL2744221.1"/>
    </source>
</evidence>
<proteinExistence type="predicted"/>
<dbReference type="Proteomes" id="UP001607303">
    <property type="component" value="Unassembled WGS sequence"/>
</dbReference>
<feature type="region of interest" description="Disordered" evidence="1">
    <location>
        <begin position="53"/>
        <end position="90"/>
    </location>
</feature>
<protein>
    <submittedName>
        <fullName evidence="2">Uncharacterized protein</fullName>
    </submittedName>
</protein>
<evidence type="ECO:0000313" key="3">
    <source>
        <dbReference type="Proteomes" id="UP001607303"/>
    </source>
</evidence>
<reference evidence="2 3" key="1">
    <citation type="journal article" date="2024" name="Ann. Entomol. Soc. Am.">
        <title>Genomic analyses of the southern and eastern yellowjacket wasps (Hymenoptera: Vespidae) reveal evolutionary signatures of social life.</title>
        <authorList>
            <person name="Catto M.A."/>
            <person name="Caine P.B."/>
            <person name="Orr S.E."/>
            <person name="Hunt B.G."/>
            <person name="Goodisman M.A.D."/>
        </authorList>
    </citation>
    <scope>NUCLEOTIDE SEQUENCE [LARGE SCALE GENOMIC DNA]</scope>
    <source>
        <strain evidence="2">232</strain>
        <tissue evidence="2">Head and thorax</tissue>
    </source>
</reference>
<comment type="caution">
    <text evidence="2">The sequence shown here is derived from an EMBL/GenBank/DDBJ whole genome shotgun (WGS) entry which is preliminary data.</text>
</comment>